<name>A0AAI9V597_9PEZI</name>
<dbReference type="AlphaFoldDB" id="A0AAI9V597"/>
<sequence length="136" mass="15181">MQQISERKTTWIKVPSRLIISTHCAQYLTLRLSAGYSVIKGEALSSYTSQPAWTCTQPSPIRTRQKYGYSRQTSSASRSAWSRDNPPESSSTLPPLATNTDTRTRTRRNNFPCQVATDALDATLAAPDARNTPLFR</sequence>
<protein>
    <submittedName>
        <fullName evidence="2">Uncharacterized protein</fullName>
    </submittedName>
</protein>
<feature type="compositionally biased region" description="Polar residues" evidence="1">
    <location>
        <begin position="70"/>
        <end position="93"/>
    </location>
</feature>
<reference evidence="2 3" key="1">
    <citation type="submission" date="2016-10" db="EMBL/GenBank/DDBJ databases">
        <title>The genome sequence of Colletotrichum fioriniae PJ7.</title>
        <authorList>
            <person name="Baroncelli R."/>
        </authorList>
    </citation>
    <scope>NUCLEOTIDE SEQUENCE [LARGE SCALE GENOMIC DNA]</scope>
    <source>
        <strain evidence="2">Col 31</strain>
    </source>
</reference>
<organism evidence="2 3">
    <name type="scientific">Colletotrichum melonis</name>
    <dbReference type="NCBI Taxonomy" id="1209925"/>
    <lineage>
        <taxon>Eukaryota</taxon>
        <taxon>Fungi</taxon>
        <taxon>Dikarya</taxon>
        <taxon>Ascomycota</taxon>
        <taxon>Pezizomycotina</taxon>
        <taxon>Sordariomycetes</taxon>
        <taxon>Hypocreomycetidae</taxon>
        <taxon>Glomerellales</taxon>
        <taxon>Glomerellaceae</taxon>
        <taxon>Colletotrichum</taxon>
        <taxon>Colletotrichum acutatum species complex</taxon>
    </lineage>
</organism>
<feature type="region of interest" description="Disordered" evidence="1">
    <location>
        <begin position="64"/>
        <end position="110"/>
    </location>
</feature>
<evidence type="ECO:0000256" key="1">
    <source>
        <dbReference type="SAM" id="MobiDB-lite"/>
    </source>
</evidence>
<proteinExistence type="predicted"/>
<accession>A0AAI9V597</accession>
<dbReference type="EMBL" id="MLGG01000001">
    <property type="protein sequence ID" value="KAK1469009.1"/>
    <property type="molecule type" value="Genomic_DNA"/>
</dbReference>
<comment type="caution">
    <text evidence="2">The sequence shown here is derived from an EMBL/GenBank/DDBJ whole genome shotgun (WGS) entry which is preliminary data.</text>
</comment>
<keyword evidence="3" id="KW-1185">Reference proteome</keyword>
<evidence type="ECO:0000313" key="2">
    <source>
        <dbReference type="EMBL" id="KAK1469009.1"/>
    </source>
</evidence>
<evidence type="ECO:0000313" key="3">
    <source>
        <dbReference type="Proteomes" id="UP001239795"/>
    </source>
</evidence>
<dbReference type="Proteomes" id="UP001239795">
    <property type="component" value="Unassembled WGS sequence"/>
</dbReference>
<gene>
    <name evidence="2" type="ORF">CMEL01_00776</name>
</gene>